<dbReference type="InterPro" id="IPR007969">
    <property type="entry name" value="DUF732"/>
</dbReference>
<dbReference type="OrthoDB" id="4746461at2"/>
<dbReference type="PROSITE" id="PS51257">
    <property type="entry name" value="PROKAR_LIPOPROTEIN"/>
    <property type="match status" value="1"/>
</dbReference>
<dbReference type="AlphaFoldDB" id="A0A0U0W2B6"/>
<dbReference type="Pfam" id="PF05305">
    <property type="entry name" value="DUF732"/>
    <property type="match status" value="1"/>
</dbReference>
<evidence type="ECO:0000259" key="1">
    <source>
        <dbReference type="Pfam" id="PF05305"/>
    </source>
</evidence>
<sequence length="113" mass="12003">MVTHRRYSLFMGSAAISCPLLVAGIFWAGSARADAGSYLADLHRAGIHEVGGDSALLDTGQKLCVQVSYGVSSEQLKTLALQRSEAVQGGRGLTQQQADELVNYAIADLCPDY</sequence>
<feature type="domain" description="DUF732" evidence="1">
    <location>
        <begin position="35"/>
        <end position="112"/>
    </location>
</feature>
<name>A0A0U0W2B6_MYCBE</name>
<dbReference type="Proteomes" id="UP000198875">
    <property type="component" value="Unassembled WGS sequence"/>
</dbReference>
<dbReference type="EMBL" id="CSTD01000001">
    <property type="protein sequence ID" value="CPR02193.1"/>
    <property type="molecule type" value="Genomic_DNA"/>
</dbReference>
<accession>A0A0U0W2B6</accession>
<proteinExistence type="predicted"/>
<organism evidence="2 3">
    <name type="scientific">Mycobacterium bohemicum DSM 44277</name>
    <dbReference type="NCBI Taxonomy" id="1236609"/>
    <lineage>
        <taxon>Bacteria</taxon>
        <taxon>Bacillati</taxon>
        <taxon>Actinomycetota</taxon>
        <taxon>Actinomycetes</taxon>
        <taxon>Mycobacteriales</taxon>
        <taxon>Mycobacteriaceae</taxon>
        <taxon>Mycobacterium</taxon>
    </lineage>
</organism>
<reference evidence="2 3" key="1">
    <citation type="submission" date="2015-03" db="EMBL/GenBank/DDBJ databases">
        <authorList>
            <person name="Murphy D."/>
        </authorList>
    </citation>
    <scope>NUCLEOTIDE SEQUENCE [LARGE SCALE GENOMIC DNA]</scope>
    <source>
        <strain evidence="2 3">DSM 44277</strain>
    </source>
</reference>
<protein>
    <recommendedName>
        <fullName evidence="1">DUF732 domain-containing protein</fullName>
    </recommendedName>
</protein>
<evidence type="ECO:0000313" key="3">
    <source>
        <dbReference type="Proteomes" id="UP000198875"/>
    </source>
</evidence>
<evidence type="ECO:0000313" key="2">
    <source>
        <dbReference type="EMBL" id="CPR02193.1"/>
    </source>
</evidence>
<gene>
    <name evidence="2" type="ORF">BN971_00163</name>
</gene>